<dbReference type="CDD" id="cd00200">
    <property type="entry name" value="WD40"/>
    <property type="match status" value="1"/>
</dbReference>
<name>A0AAD7UJP6_9STRA</name>
<reference evidence="5" key="1">
    <citation type="submission" date="2023-01" db="EMBL/GenBank/DDBJ databases">
        <title>Metagenome sequencing of chrysophaentin producing Chrysophaeum taylorii.</title>
        <authorList>
            <person name="Davison J."/>
            <person name="Bewley C."/>
        </authorList>
    </citation>
    <scope>NUCLEOTIDE SEQUENCE</scope>
    <source>
        <strain evidence="5">NIES-1699</strain>
    </source>
</reference>
<organism evidence="5 6">
    <name type="scientific">Chrysophaeum taylorii</name>
    <dbReference type="NCBI Taxonomy" id="2483200"/>
    <lineage>
        <taxon>Eukaryota</taxon>
        <taxon>Sar</taxon>
        <taxon>Stramenopiles</taxon>
        <taxon>Ochrophyta</taxon>
        <taxon>Pelagophyceae</taxon>
        <taxon>Pelagomonadales</taxon>
        <taxon>Pelagomonadaceae</taxon>
        <taxon>Chrysophaeum</taxon>
    </lineage>
</organism>
<dbReference type="InterPro" id="IPR015943">
    <property type="entry name" value="WD40/YVTN_repeat-like_dom_sf"/>
</dbReference>
<dbReference type="PROSITE" id="PS50294">
    <property type="entry name" value="WD_REPEATS_REGION"/>
    <property type="match status" value="1"/>
</dbReference>
<evidence type="ECO:0000313" key="6">
    <source>
        <dbReference type="Proteomes" id="UP001230188"/>
    </source>
</evidence>
<dbReference type="Pfam" id="PF00400">
    <property type="entry name" value="WD40"/>
    <property type="match status" value="4"/>
</dbReference>
<evidence type="ECO:0000259" key="4">
    <source>
        <dbReference type="Pfam" id="PF24883"/>
    </source>
</evidence>
<evidence type="ECO:0000256" key="1">
    <source>
        <dbReference type="ARBA" id="ARBA00022574"/>
    </source>
</evidence>
<dbReference type="InterPro" id="IPR001680">
    <property type="entry name" value="WD40_rpt"/>
</dbReference>
<accession>A0AAD7UJP6</accession>
<dbReference type="Gene3D" id="3.40.50.300">
    <property type="entry name" value="P-loop containing nucleotide triphosphate hydrolases"/>
    <property type="match status" value="1"/>
</dbReference>
<feature type="repeat" description="WD" evidence="3">
    <location>
        <begin position="762"/>
        <end position="798"/>
    </location>
</feature>
<dbReference type="InterPro" id="IPR027417">
    <property type="entry name" value="P-loop_NTPase"/>
</dbReference>
<dbReference type="PROSITE" id="PS50082">
    <property type="entry name" value="WD_REPEATS_2"/>
    <property type="match status" value="3"/>
</dbReference>
<keyword evidence="6" id="KW-1185">Reference proteome</keyword>
<dbReference type="InterPro" id="IPR036322">
    <property type="entry name" value="WD40_repeat_dom_sf"/>
</dbReference>
<dbReference type="PANTHER" id="PTHR22847">
    <property type="entry name" value="WD40 REPEAT PROTEIN"/>
    <property type="match status" value="1"/>
</dbReference>
<evidence type="ECO:0000313" key="5">
    <source>
        <dbReference type="EMBL" id="KAJ8608619.1"/>
    </source>
</evidence>
<dbReference type="SUPFAM" id="SSF50978">
    <property type="entry name" value="WD40 repeat-like"/>
    <property type="match status" value="1"/>
</dbReference>
<feature type="repeat" description="WD" evidence="3">
    <location>
        <begin position="717"/>
        <end position="761"/>
    </location>
</feature>
<dbReference type="InterPro" id="IPR056884">
    <property type="entry name" value="NPHP3-like_N"/>
</dbReference>
<dbReference type="Gene3D" id="2.130.10.10">
    <property type="entry name" value="YVTN repeat-like/Quinoprotein amine dehydrogenase"/>
    <property type="match status" value="1"/>
</dbReference>
<dbReference type="EMBL" id="JAQMWT010000165">
    <property type="protein sequence ID" value="KAJ8608619.1"/>
    <property type="molecule type" value="Genomic_DNA"/>
</dbReference>
<protein>
    <recommendedName>
        <fullName evidence="4">Nephrocystin 3-like N-terminal domain-containing protein</fullName>
    </recommendedName>
</protein>
<dbReference type="SUPFAM" id="SSF52540">
    <property type="entry name" value="P-loop containing nucleoside triphosphate hydrolases"/>
    <property type="match status" value="1"/>
</dbReference>
<keyword evidence="1 3" id="KW-0853">WD repeat</keyword>
<sequence length="944" mass="103705">MIATEGLGENQPAHGFLFIVGNSTELLAPDPDLSFAETESSVHSKYGFFPKDLDRRDGWILIQNCTNSDVEKRVLQTLCACHNAIVIDGKSGQVCCGGFANRDSMTPYGTGSRTRAASSIAVRANCVTIKASEDICGTRANPVPPDAHFEVFRGDYYPERVPVVKENEPPSLESQLRPLSFKGELEWHIKQFVPGTRDWILDFLISWVRNPNGPRCCVLLAGPGFGKTAIVAQLYSLLGEDVLIAVHLIRYNNAGKRDPCRMIKSLAYQIAQVLPEYRKNVEEVLRAGSCDLNDIVQLVDCLTLEPLASIERPAGGRLLIVIDALDEAEHATKNHLLDLIAREFPKLPPWVAVLVTSRPELTVQTKLATLRPKFLDSEENAKECDVDVRRFLRAILAPVVDPERLEATITTAAAKAEGLFLYLYWLRKRLEDEPHADIEEIPDGLAGTYLAEFTRVFPGGFSIDCRKVLGAILAASEPLRIKDIPGLSGVSRCEDIVWMLSQLFPARNDACIRVLNESLAGWLMGEFPFENRSDVDPYFIDYVTSHRRAAAACLATLVRELDGPRNLNNESDAHAAAVIRASLTGIGDDDHELLAPVDYALRWAVTHLVAAKLQHVALALLCSLRFVTLRVEAGQMADLVVDSTKVPGGEASLLHQALFLSQNRVRVFGCAVLAEELWQRTLEAAGHGATMMALSRLARDAEQTARATPPFKLTCVLEGHGGGVCGVAGFETRESEPRLASCSLDGTVRVWDPKVGREILKLEGHQSSVRGVVVFKTSDGTRLLLASCSNDCTVHVWDPVECRQLRILDGHEDEVNCVTAFEMKDATCLASCSSDGTINVWDPVAGQQIRKLEDQEGSVLSVVALKLSDENICLASCSSDGTVRVRDATTEARQIRVLEGHEGKATGSCCWQAVLETEQCAFGLLVMPCYFAYFLPTMLQSWVW</sequence>
<proteinExistence type="predicted"/>
<dbReference type="Proteomes" id="UP001230188">
    <property type="component" value="Unassembled WGS sequence"/>
</dbReference>
<dbReference type="SMART" id="SM00320">
    <property type="entry name" value="WD40"/>
    <property type="match status" value="4"/>
</dbReference>
<gene>
    <name evidence="5" type="ORF">CTAYLR_009168</name>
</gene>
<evidence type="ECO:0000256" key="3">
    <source>
        <dbReference type="PROSITE-ProRule" id="PRU00221"/>
    </source>
</evidence>
<dbReference type="PRINTS" id="PR00320">
    <property type="entry name" value="GPROTEINBRPT"/>
</dbReference>
<evidence type="ECO:0000256" key="2">
    <source>
        <dbReference type="ARBA" id="ARBA00022737"/>
    </source>
</evidence>
<comment type="caution">
    <text evidence="5">The sequence shown here is derived from an EMBL/GenBank/DDBJ whole genome shotgun (WGS) entry which is preliminary data.</text>
</comment>
<dbReference type="Pfam" id="PF24883">
    <property type="entry name" value="NPHP3_N"/>
    <property type="match status" value="1"/>
</dbReference>
<feature type="domain" description="Nephrocystin 3-like N-terminal" evidence="4">
    <location>
        <begin position="195"/>
        <end position="358"/>
    </location>
</feature>
<dbReference type="GO" id="GO:1990234">
    <property type="term" value="C:transferase complex"/>
    <property type="evidence" value="ECO:0007669"/>
    <property type="project" value="UniProtKB-ARBA"/>
</dbReference>
<dbReference type="AlphaFoldDB" id="A0AAD7UJP6"/>
<dbReference type="InterPro" id="IPR020472">
    <property type="entry name" value="WD40_PAC1"/>
</dbReference>
<dbReference type="PANTHER" id="PTHR22847:SF637">
    <property type="entry name" value="WD REPEAT DOMAIN 5B"/>
    <property type="match status" value="1"/>
</dbReference>
<feature type="repeat" description="WD" evidence="3">
    <location>
        <begin position="808"/>
        <end position="851"/>
    </location>
</feature>
<keyword evidence="2" id="KW-0677">Repeat</keyword>